<dbReference type="EMBL" id="JACCBI010000001">
    <property type="protein sequence ID" value="NYD66485.1"/>
    <property type="molecule type" value="Genomic_DNA"/>
</dbReference>
<proteinExistence type="predicted"/>
<comment type="caution">
    <text evidence="1">The sequence shown here is derived from an EMBL/GenBank/DDBJ whole genome shotgun (WGS) entry which is preliminary data.</text>
</comment>
<protein>
    <submittedName>
        <fullName evidence="1">Uncharacterized protein</fullName>
    </submittedName>
</protein>
<evidence type="ECO:0000313" key="1">
    <source>
        <dbReference type="EMBL" id="NYD66485.1"/>
    </source>
</evidence>
<dbReference type="Proteomes" id="UP000581087">
    <property type="component" value="Unassembled WGS sequence"/>
</dbReference>
<name>A0A852SFJ2_9MICO</name>
<dbReference type="AlphaFoldDB" id="A0A852SFJ2"/>
<evidence type="ECO:0000313" key="2">
    <source>
        <dbReference type="Proteomes" id="UP000581087"/>
    </source>
</evidence>
<gene>
    <name evidence="1" type="ORF">BJ972_001004</name>
</gene>
<accession>A0A852SFJ2</accession>
<reference evidence="1 2" key="1">
    <citation type="submission" date="2020-07" db="EMBL/GenBank/DDBJ databases">
        <title>Sequencing the genomes of 1000 actinobacteria strains.</title>
        <authorList>
            <person name="Klenk H.-P."/>
        </authorList>
    </citation>
    <scope>NUCLEOTIDE SEQUENCE [LARGE SCALE GENOMIC DNA]</scope>
    <source>
        <strain evidence="1 2">DSM 23870</strain>
    </source>
</reference>
<organism evidence="1 2">
    <name type="scientific">Agromyces atrinae</name>
    <dbReference type="NCBI Taxonomy" id="592376"/>
    <lineage>
        <taxon>Bacteria</taxon>
        <taxon>Bacillati</taxon>
        <taxon>Actinomycetota</taxon>
        <taxon>Actinomycetes</taxon>
        <taxon>Micrococcales</taxon>
        <taxon>Microbacteriaceae</taxon>
        <taxon>Agromyces</taxon>
    </lineage>
</organism>
<sequence>MAHLELAREYLELREANGHPSPPDAEHAAIELTRDHSEEELRGLIKEERNVLEGE</sequence>
<dbReference type="RefSeq" id="WP_164989873.1">
    <property type="nucleotide sequence ID" value="NZ_JACCBI010000001.1"/>
</dbReference>